<dbReference type="PANTHER" id="PTHR43479">
    <property type="entry name" value="ACREF/ENVCD OPERON REPRESSOR-RELATED"/>
    <property type="match status" value="1"/>
</dbReference>
<keyword evidence="1" id="KW-0678">Repressor</keyword>
<evidence type="ECO:0000259" key="4">
    <source>
        <dbReference type="PROSITE" id="PS50977"/>
    </source>
</evidence>
<name>A0A6N7R3N3_9BACI</name>
<dbReference type="InterPro" id="IPR001647">
    <property type="entry name" value="HTH_TetR"/>
</dbReference>
<dbReference type="Proteomes" id="UP000435187">
    <property type="component" value="Unassembled WGS sequence"/>
</dbReference>
<protein>
    <submittedName>
        <fullName evidence="5">TetR/AcrR family transcriptional regulator</fullName>
    </submittedName>
</protein>
<dbReference type="SUPFAM" id="SSF46689">
    <property type="entry name" value="Homeodomain-like"/>
    <property type="match status" value="1"/>
</dbReference>
<evidence type="ECO:0000313" key="6">
    <source>
        <dbReference type="Proteomes" id="UP000435187"/>
    </source>
</evidence>
<dbReference type="InterPro" id="IPR009057">
    <property type="entry name" value="Homeodomain-like_sf"/>
</dbReference>
<evidence type="ECO:0000256" key="1">
    <source>
        <dbReference type="ARBA" id="ARBA00022491"/>
    </source>
</evidence>
<keyword evidence="2 3" id="KW-0238">DNA-binding</keyword>
<comment type="caution">
    <text evidence="5">The sequence shown here is derived from an EMBL/GenBank/DDBJ whole genome shotgun (WGS) entry which is preliminary data.</text>
</comment>
<dbReference type="InterPro" id="IPR050624">
    <property type="entry name" value="HTH-type_Tx_Regulator"/>
</dbReference>
<reference evidence="5 6" key="1">
    <citation type="submission" date="2019-10" db="EMBL/GenBank/DDBJ databases">
        <title>Gracilibacillus salitolerans sp. nov., a moderate halophile isolated from a saline soil in northwest China.</title>
        <authorList>
            <person name="Gan L."/>
        </authorList>
    </citation>
    <scope>NUCLEOTIDE SEQUENCE [LARGE SCALE GENOMIC DNA]</scope>
    <source>
        <strain evidence="5 6">TP2-8</strain>
    </source>
</reference>
<keyword evidence="6" id="KW-1185">Reference proteome</keyword>
<dbReference type="Pfam" id="PF14278">
    <property type="entry name" value="TetR_C_8"/>
    <property type="match status" value="1"/>
</dbReference>
<dbReference type="Gene3D" id="1.10.357.10">
    <property type="entry name" value="Tetracycline Repressor, domain 2"/>
    <property type="match status" value="1"/>
</dbReference>
<feature type="DNA-binding region" description="H-T-H motif" evidence="3">
    <location>
        <begin position="33"/>
        <end position="52"/>
    </location>
</feature>
<accession>A0A6N7R3N3</accession>
<gene>
    <name evidence="5" type="ORF">GH885_16010</name>
</gene>
<evidence type="ECO:0000313" key="5">
    <source>
        <dbReference type="EMBL" id="MRI67824.1"/>
    </source>
</evidence>
<proteinExistence type="predicted"/>
<dbReference type="AlphaFoldDB" id="A0A6N7R3N3"/>
<sequence length="191" mass="22221">MPDKLDRRKKYTRMVLKDSLIQLMNEKTFSSITVKEVCALADINRSTFYTHFTDVHDLLYSIEEEIIEEMNKYLNAFNFIVEEESIQMTEQLLVYIKDRKEIFEALLENNTGTSFEKRVMDIARLFLINKTDTANIDAASYLSTFIVSGAIHVIKDWLLNDQTQSPKQMAELISQFCNKGLGAMENEKPRE</sequence>
<dbReference type="GO" id="GO:0003677">
    <property type="term" value="F:DNA binding"/>
    <property type="evidence" value="ECO:0007669"/>
    <property type="project" value="UniProtKB-UniRule"/>
</dbReference>
<dbReference type="InterPro" id="IPR039532">
    <property type="entry name" value="TetR_C_Firmicutes"/>
</dbReference>
<dbReference type="RefSeq" id="WP_153836359.1">
    <property type="nucleotide sequence ID" value="NZ_WJID01000065.1"/>
</dbReference>
<evidence type="ECO:0000256" key="2">
    <source>
        <dbReference type="ARBA" id="ARBA00023125"/>
    </source>
</evidence>
<feature type="domain" description="HTH tetR-type" evidence="4">
    <location>
        <begin position="10"/>
        <end position="70"/>
    </location>
</feature>
<dbReference type="PROSITE" id="PS50977">
    <property type="entry name" value="HTH_TETR_2"/>
    <property type="match status" value="1"/>
</dbReference>
<evidence type="ECO:0000256" key="3">
    <source>
        <dbReference type="PROSITE-ProRule" id="PRU00335"/>
    </source>
</evidence>
<dbReference type="PANTHER" id="PTHR43479:SF7">
    <property type="entry name" value="TETR-FAMILY TRANSCRIPTIONAL REGULATOR"/>
    <property type="match status" value="1"/>
</dbReference>
<dbReference type="EMBL" id="WJEE01000041">
    <property type="protein sequence ID" value="MRI67824.1"/>
    <property type="molecule type" value="Genomic_DNA"/>
</dbReference>
<organism evidence="5 6">
    <name type="scientific">Gracilibacillus thailandensis</name>
    <dbReference type="NCBI Taxonomy" id="563735"/>
    <lineage>
        <taxon>Bacteria</taxon>
        <taxon>Bacillati</taxon>
        <taxon>Bacillota</taxon>
        <taxon>Bacilli</taxon>
        <taxon>Bacillales</taxon>
        <taxon>Bacillaceae</taxon>
        <taxon>Gracilibacillus</taxon>
    </lineage>
</organism>